<feature type="domain" description="Thioredoxin" evidence="3">
    <location>
        <begin position="5"/>
        <end position="148"/>
    </location>
</feature>
<dbReference type="PANTHER" id="PTHR15337">
    <property type="entry name" value="ANTERIOR GRADIENT PROTEIN-RELATED"/>
    <property type="match status" value="1"/>
</dbReference>
<dbReference type="InterPro" id="IPR013766">
    <property type="entry name" value="Thioredoxin_domain"/>
</dbReference>
<dbReference type="PROSITE" id="PS00194">
    <property type="entry name" value="THIOREDOXIN_1"/>
    <property type="match status" value="1"/>
</dbReference>
<gene>
    <name evidence="4" type="ORF">SAMN04487988_103256</name>
</gene>
<keyword evidence="5" id="KW-1185">Reference proteome</keyword>
<dbReference type="PANTHER" id="PTHR15337:SF11">
    <property type="entry name" value="THIOREDOXIN DOMAIN-CONTAINING PROTEIN"/>
    <property type="match status" value="1"/>
</dbReference>
<dbReference type="EMBL" id="FOPC01000003">
    <property type="protein sequence ID" value="SFG40148.1"/>
    <property type="molecule type" value="Genomic_DNA"/>
</dbReference>
<evidence type="ECO:0000256" key="1">
    <source>
        <dbReference type="ARBA" id="ARBA00022729"/>
    </source>
</evidence>
<protein>
    <submittedName>
        <fullName evidence="4">Thioredoxin-related protein</fullName>
    </submittedName>
</protein>
<accession>A0A1I2RHW7</accession>
<dbReference type="InterPro" id="IPR051099">
    <property type="entry name" value="AGR/TXD"/>
</dbReference>
<keyword evidence="2" id="KW-0676">Redox-active center</keyword>
<sequence length="155" mass="17994">MIITMKKYLILFSFLLLAQLSFGQDKIEWMKFEDAIAANQTNPKMLLIDVYTDWCGWCKKMDKETFTDPKVVAYINEKFHAVKLNAEDNERTFDFQGKTFSEAQMAAAMRVRSYPNFVVIEPTLKNIAQLPGYRTPDQFMAGLNELIEKAFRSKP</sequence>
<dbReference type="Proteomes" id="UP000199642">
    <property type="component" value="Unassembled WGS sequence"/>
</dbReference>
<proteinExistence type="predicted"/>
<dbReference type="InterPro" id="IPR036249">
    <property type="entry name" value="Thioredoxin-like_sf"/>
</dbReference>
<dbReference type="Pfam" id="PF13098">
    <property type="entry name" value="Thioredoxin_2"/>
    <property type="match status" value="1"/>
</dbReference>
<dbReference type="Gene3D" id="3.40.30.10">
    <property type="entry name" value="Glutaredoxin"/>
    <property type="match status" value="1"/>
</dbReference>
<dbReference type="InterPro" id="IPR017937">
    <property type="entry name" value="Thioredoxin_CS"/>
</dbReference>
<name>A0A1I2RHW7_9BACT</name>
<keyword evidence="1" id="KW-0732">Signal</keyword>
<dbReference type="SUPFAM" id="SSF52833">
    <property type="entry name" value="Thioredoxin-like"/>
    <property type="match status" value="1"/>
</dbReference>
<evidence type="ECO:0000259" key="3">
    <source>
        <dbReference type="PROSITE" id="PS51352"/>
    </source>
</evidence>
<evidence type="ECO:0000313" key="5">
    <source>
        <dbReference type="Proteomes" id="UP000199642"/>
    </source>
</evidence>
<evidence type="ECO:0000256" key="2">
    <source>
        <dbReference type="ARBA" id="ARBA00023284"/>
    </source>
</evidence>
<dbReference type="AlphaFoldDB" id="A0A1I2RHW7"/>
<dbReference type="PROSITE" id="PS51352">
    <property type="entry name" value="THIOREDOXIN_2"/>
    <property type="match status" value="1"/>
</dbReference>
<reference evidence="5" key="1">
    <citation type="submission" date="2016-10" db="EMBL/GenBank/DDBJ databases">
        <authorList>
            <person name="Varghese N."/>
            <person name="Submissions S."/>
        </authorList>
    </citation>
    <scope>NUCLEOTIDE SEQUENCE [LARGE SCALE GENOMIC DNA]</scope>
    <source>
        <strain evidence="5">DSM 19315</strain>
    </source>
</reference>
<evidence type="ECO:0000313" key="4">
    <source>
        <dbReference type="EMBL" id="SFG40148.1"/>
    </source>
</evidence>
<dbReference type="InterPro" id="IPR012336">
    <property type="entry name" value="Thioredoxin-like_fold"/>
</dbReference>
<dbReference type="STRING" id="435880.SAMN04487988_103256"/>
<organism evidence="4 5">
    <name type="scientific">Algoriphagus hitonicola</name>
    <dbReference type="NCBI Taxonomy" id="435880"/>
    <lineage>
        <taxon>Bacteria</taxon>
        <taxon>Pseudomonadati</taxon>
        <taxon>Bacteroidota</taxon>
        <taxon>Cytophagia</taxon>
        <taxon>Cytophagales</taxon>
        <taxon>Cyclobacteriaceae</taxon>
        <taxon>Algoriphagus</taxon>
    </lineage>
</organism>